<dbReference type="RefSeq" id="WP_165271267.1">
    <property type="nucleotide sequence ID" value="NZ_JAALLS010000031.1"/>
</dbReference>
<reference evidence="1 2" key="1">
    <citation type="submission" date="2020-02" db="EMBL/GenBank/DDBJ databases">
        <title>Aliifodinibius halophilus 2W32, complete genome.</title>
        <authorList>
            <person name="Li Y."/>
            <person name="Wu S."/>
        </authorList>
    </citation>
    <scope>NUCLEOTIDE SEQUENCE [LARGE SCALE GENOMIC DNA]</scope>
    <source>
        <strain evidence="1 2">2W32</strain>
    </source>
</reference>
<evidence type="ECO:0000313" key="2">
    <source>
        <dbReference type="Proteomes" id="UP000479132"/>
    </source>
</evidence>
<comment type="caution">
    <text evidence="1">The sequence shown here is derived from an EMBL/GenBank/DDBJ whole genome shotgun (WGS) entry which is preliminary data.</text>
</comment>
<dbReference type="Proteomes" id="UP000479132">
    <property type="component" value="Unassembled WGS sequence"/>
</dbReference>
<dbReference type="AlphaFoldDB" id="A0A6M1T1V1"/>
<evidence type="ECO:0000313" key="1">
    <source>
        <dbReference type="EMBL" id="NGP90038.1"/>
    </source>
</evidence>
<proteinExistence type="predicted"/>
<keyword evidence="2" id="KW-1185">Reference proteome</keyword>
<dbReference type="EMBL" id="JAALLS010000031">
    <property type="protein sequence ID" value="NGP90038.1"/>
    <property type="molecule type" value="Genomic_DNA"/>
</dbReference>
<sequence length="74" mass="8196">MNNKNTDITLASTIKCPNCEHSSNETMPTDSCQYFWECPSCGEVIKPEPGDCCVFCSYGSHPCPPVQQEKNCCN</sequence>
<protein>
    <submittedName>
        <fullName evidence="1">Uncharacterized protein</fullName>
    </submittedName>
</protein>
<gene>
    <name evidence="1" type="ORF">G3569_16900</name>
</gene>
<dbReference type="NCBIfam" id="NF041374">
    <property type="entry name" value="GDCCVxC"/>
    <property type="match status" value="1"/>
</dbReference>
<dbReference type="InterPro" id="IPR047677">
    <property type="entry name" value="GDCCVxC"/>
</dbReference>
<name>A0A6M1T1V1_9BACT</name>
<organism evidence="1 2">
    <name type="scientific">Fodinibius halophilus</name>
    <dbReference type="NCBI Taxonomy" id="1736908"/>
    <lineage>
        <taxon>Bacteria</taxon>
        <taxon>Pseudomonadati</taxon>
        <taxon>Balneolota</taxon>
        <taxon>Balneolia</taxon>
        <taxon>Balneolales</taxon>
        <taxon>Balneolaceae</taxon>
        <taxon>Fodinibius</taxon>
    </lineage>
</organism>
<accession>A0A6M1T1V1</accession>